<reference evidence="1" key="1">
    <citation type="submission" date="2021-01" db="EMBL/GenBank/DDBJ databases">
        <title>Whole genome shotgun sequence of Dactylosporangium siamense NBRC 106093.</title>
        <authorList>
            <person name="Komaki H."/>
            <person name="Tamura T."/>
        </authorList>
    </citation>
    <scope>NUCLEOTIDE SEQUENCE</scope>
    <source>
        <strain evidence="1">NBRC 106093</strain>
    </source>
</reference>
<dbReference type="EMBL" id="BONQ01000050">
    <property type="protein sequence ID" value="GIG45279.1"/>
    <property type="molecule type" value="Genomic_DNA"/>
</dbReference>
<gene>
    <name evidence="1" type="ORF">Dsi01nite_033200</name>
</gene>
<comment type="caution">
    <text evidence="1">The sequence shown here is derived from an EMBL/GenBank/DDBJ whole genome shotgun (WGS) entry which is preliminary data.</text>
</comment>
<evidence type="ECO:0000313" key="1">
    <source>
        <dbReference type="EMBL" id="GIG45279.1"/>
    </source>
</evidence>
<protein>
    <submittedName>
        <fullName evidence="1">Uncharacterized protein</fullName>
    </submittedName>
</protein>
<accession>A0A919U785</accession>
<dbReference type="Proteomes" id="UP000660611">
    <property type="component" value="Unassembled WGS sequence"/>
</dbReference>
<name>A0A919U785_9ACTN</name>
<sequence length="72" mass="7470">MGDADAGELGQLLAAQPRHAAALPEPGHPDVLRLQPAPARRQEAGQLRTKVHRAKTNHGLGTQRGVLAAPGA</sequence>
<dbReference type="AlphaFoldDB" id="A0A919U785"/>
<proteinExistence type="predicted"/>
<keyword evidence="2" id="KW-1185">Reference proteome</keyword>
<evidence type="ECO:0000313" key="2">
    <source>
        <dbReference type="Proteomes" id="UP000660611"/>
    </source>
</evidence>
<organism evidence="1 2">
    <name type="scientific">Dactylosporangium siamense</name>
    <dbReference type="NCBI Taxonomy" id="685454"/>
    <lineage>
        <taxon>Bacteria</taxon>
        <taxon>Bacillati</taxon>
        <taxon>Actinomycetota</taxon>
        <taxon>Actinomycetes</taxon>
        <taxon>Micromonosporales</taxon>
        <taxon>Micromonosporaceae</taxon>
        <taxon>Dactylosporangium</taxon>
    </lineage>
</organism>